<dbReference type="AlphaFoldDB" id="A0AAD9HY74"/>
<dbReference type="EMBL" id="JAQQPM010000001">
    <property type="protein sequence ID" value="KAK2067611.1"/>
    <property type="molecule type" value="Genomic_DNA"/>
</dbReference>
<dbReference type="GO" id="GO:0030170">
    <property type="term" value="F:pyridoxal phosphate binding"/>
    <property type="evidence" value="ECO:0007669"/>
    <property type="project" value="InterPro"/>
</dbReference>
<reference evidence="3" key="1">
    <citation type="journal article" date="2023" name="Mol. Plant Microbe Interact.">
        <title>Elucidating the Obligate Nature and Biological Capacity of an Invasive Fungal Corn Pathogen.</title>
        <authorList>
            <person name="MacCready J.S."/>
            <person name="Roggenkamp E.M."/>
            <person name="Gdanetz K."/>
            <person name="Chilvers M.I."/>
        </authorList>
    </citation>
    <scope>NUCLEOTIDE SEQUENCE</scope>
    <source>
        <strain evidence="3">PM02</strain>
    </source>
</reference>
<dbReference type="GO" id="GO:0030151">
    <property type="term" value="F:molybdenum ion binding"/>
    <property type="evidence" value="ECO:0007669"/>
    <property type="project" value="InterPro"/>
</dbReference>
<dbReference type="PROSITE" id="PS51340">
    <property type="entry name" value="MOSC"/>
    <property type="match status" value="1"/>
</dbReference>
<comment type="caution">
    <text evidence="3">The sequence shown here is derived from an EMBL/GenBank/DDBJ whole genome shotgun (WGS) entry which is preliminary data.</text>
</comment>
<feature type="transmembrane region" description="Helical" evidence="1">
    <location>
        <begin position="43"/>
        <end position="61"/>
    </location>
</feature>
<evidence type="ECO:0000259" key="2">
    <source>
        <dbReference type="PROSITE" id="PS51340"/>
    </source>
</evidence>
<dbReference type="Proteomes" id="UP001217918">
    <property type="component" value="Unassembled WGS sequence"/>
</dbReference>
<dbReference type="InterPro" id="IPR005303">
    <property type="entry name" value="MOCOS_middle"/>
</dbReference>
<evidence type="ECO:0000256" key="1">
    <source>
        <dbReference type="SAM" id="Phobius"/>
    </source>
</evidence>
<evidence type="ECO:0000313" key="3">
    <source>
        <dbReference type="EMBL" id="KAK2067611.1"/>
    </source>
</evidence>
<keyword evidence="1" id="KW-1133">Transmembrane helix</keyword>
<keyword evidence="1" id="KW-0812">Transmembrane</keyword>
<dbReference type="SUPFAM" id="SSF50800">
    <property type="entry name" value="PK beta-barrel domain-like"/>
    <property type="match status" value="1"/>
</dbReference>
<dbReference type="PANTHER" id="PTHR14237:SF23">
    <property type="entry name" value="MOSC DOMAIN PROTEIN (AFU_ORTHOLOGUE AFUA_7G05900)"/>
    <property type="match status" value="1"/>
</dbReference>
<keyword evidence="1" id="KW-0472">Membrane</keyword>
<evidence type="ECO:0000313" key="4">
    <source>
        <dbReference type="Proteomes" id="UP001217918"/>
    </source>
</evidence>
<dbReference type="GO" id="GO:0003824">
    <property type="term" value="F:catalytic activity"/>
    <property type="evidence" value="ECO:0007669"/>
    <property type="project" value="InterPro"/>
</dbReference>
<gene>
    <name evidence="3" type="ORF">P8C59_001334</name>
</gene>
<dbReference type="Pfam" id="PF03476">
    <property type="entry name" value="MOSC_N"/>
    <property type="match status" value="1"/>
</dbReference>
<protein>
    <recommendedName>
        <fullName evidence="2">MOSC domain-containing protein</fullName>
    </recommendedName>
</protein>
<dbReference type="InterPro" id="IPR005302">
    <property type="entry name" value="MoCF_Sase_C"/>
</dbReference>
<accession>A0AAD9HY74</accession>
<dbReference type="InterPro" id="IPR011037">
    <property type="entry name" value="Pyrv_Knase-like_insert_dom_sf"/>
</dbReference>
<proteinExistence type="predicted"/>
<name>A0AAD9HY74_9PEZI</name>
<dbReference type="Pfam" id="PF03473">
    <property type="entry name" value="MOSC"/>
    <property type="match status" value="1"/>
</dbReference>
<dbReference type="PANTHER" id="PTHR14237">
    <property type="entry name" value="MOLYBDOPTERIN COFACTOR SULFURASE MOSC"/>
    <property type="match status" value="1"/>
</dbReference>
<feature type="domain" description="MOSC" evidence="2">
    <location>
        <begin position="294"/>
        <end position="473"/>
    </location>
</feature>
<organism evidence="3 4">
    <name type="scientific">Phyllachora maydis</name>
    <dbReference type="NCBI Taxonomy" id="1825666"/>
    <lineage>
        <taxon>Eukaryota</taxon>
        <taxon>Fungi</taxon>
        <taxon>Dikarya</taxon>
        <taxon>Ascomycota</taxon>
        <taxon>Pezizomycotina</taxon>
        <taxon>Sordariomycetes</taxon>
        <taxon>Sordariomycetidae</taxon>
        <taxon>Phyllachorales</taxon>
        <taxon>Phyllachoraceae</taxon>
        <taxon>Phyllachora</taxon>
    </lineage>
</organism>
<sequence>MLQQLINHHLPGKMSEPAPAAPGLPDTVAALLRTSTAIDAGSVFVLLVTLLVFLLPIFLIFPPVAPCPTEAILQTHTRVGLDPRESKLKRAWAATKSEKPCSSDGTCSLPRLRSLCIYPVKSCAGIELSRARVLCHGLEYDRLFTFAQLRSPFPVAVDDDDDDDDDDHHDHWEVITQRQFPRLATVQAELYAPDPAKKASRTDEPFLVLRFPWRDAGLAAGAWAWATAKLARGRRAVPEREIMLPLVFPSAPDRAAKGYAFEPVRIWGATVRALNMEVELPPELRLYLGLSNRLALFRMDPAATREVHGCAPTEAEAGYQPSVCFQDAYPLHLLNLSSVRDLEEKVPKDETLQELDPVRFRPNIVVDGAPAYDEDSWKKIRCGPAEASSSCLDQATFHVSCRTTRCKLPNTDPDTGVRHPVEPDKTLRTHREVDAGARHKGCLGMQLTPLFASTQRPEDMETWLETGMSIEVLERGEHFFLK</sequence>
<keyword evidence="4" id="KW-1185">Reference proteome</keyword>